<feature type="domain" description="HTH lysR-type" evidence="5">
    <location>
        <begin position="9"/>
        <end position="66"/>
    </location>
</feature>
<keyword evidence="7" id="KW-1185">Reference proteome</keyword>
<comment type="caution">
    <text evidence="6">The sequence shown here is derived from an EMBL/GenBank/DDBJ whole genome shotgun (WGS) entry which is preliminary data.</text>
</comment>
<dbReference type="Pfam" id="PF03466">
    <property type="entry name" value="LysR_substrate"/>
    <property type="match status" value="1"/>
</dbReference>
<comment type="similarity">
    <text evidence="1">Belongs to the LysR transcriptional regulatory family.</text>
</comment>
<dbReference type="PROSITE" id="PS50931">
    <property type="entry name" value="HTH_LYSR"/>
    <property type="match status" value="1"/>
</dbReference>
<dbReference type="InterPro" id="IPR036388">
    <property type="entry name" value="WH-like_DNA-bd_sf"/>
</dbReference>
<evidence type="ECO:0000313" key="6">
    <source>
        <dbReference type="EMBL" id="GAA0488226.1"/>
    </source>
</evidence>
<dbReference type="EMBL" id="BAAAEM010000003">
    <property type="protein sequence ID" value="GAA0488226.1"/>
    <property type="molecule type" value="Genomic_DNA"/>
</dbReference>
<dbReference type="SUPFAM" id="SSF53850">
    <property type="entry name" value="Periplasmic binding protein-like II"/>
    <property type="match status" value="1"/>
</dbReference>
<dbReference type="Gene3D" id="3.40.190.290">
    <property type="match status" value="1"/>
</dbReference>
<dbReference type="InterPro" id="IPR000847">
    <property type="entry name" value="LysR_HTH_N"/>
</dbReference>
<dbReference type="InterPro" id="IPR005119">
    <property type="entry name" value="LysR_subst-bd"/>
</dbReference>
<evidence type="ECO:0000256" key="1">
    <source>
        <dbReference type="ARBA" id="ARBA00009437"/>
    </source>
</evidence>
<evidence type="ECO:0000313" key="7">
    <source>
        <dbReference type="Proteomes" id="UP001500713"/>
    </source>
</evidence>
<dbReference type="Pfam" id="PF00126">
    <property type="entry name" value="HTH_1"/>
    <property type="match status" value="1"/>
</dbReference>
<name>A0ABN1B1T6_9SPHN</name>
<evidence type="ECO:0000256" key="4">
    <source>
        <dbReference type="ARBA" id="ARBA00023163"/>
    </source>
</evidence>
<dbReference type="PANTHER" id="PTHR30537">
    <property type="entry name" value="HTH-TYPE TRANSCRIPTIONAL REGULATOR"/>
    <property type="match status" value="1"/>
</dbReference>
<keyword evidence="4" id="KW-0804">Transcription</keyword>
<dbReference type="InterPro" id="IPR058163">
    <property type="entry name" value="LysR-type_TF_proteobact-type"/>
</dbReference>
<evidence type="ECO:0000256" key="3">
    <source>
        <dbReference type="ARBA" id="ARBA00023125"/>
    </source>
</evidence>
<accession>A0ABN1B1T6</accession>
<sequence>MAYGDCMTIDWDTVRCFITVAEKKSLMAAAETLGMSNATLGRKIDALEMATGLQLVLRGPGGVTLTDQGVEMLALAKAGGDHLFQMERLAFSLKSDRRALPIRISTTETMVSAVLAPQLPKLMEKHPDILVDLIMSTDLADLNRREADIAVRLARPKSDGLIARRLPDINSGLYASADYLKGCNPDNLKLHEEKLAGLDDQYGAIPESVWMNEHGLQQAVSVQTSSVFALLEIAKSGAAIAMIPDFLAKRHALIPIAAPQSPVRKPWIVFHRDNRRNPEIKAVRNWIAECCQASFGTG</sequence>
<dbReference type="Gene3D" id="1.10.10.10">
    <property type="entry name" value="Winged helix-like DNA-binding domain superfamily/Winged helix DNA-binding domain"/>
    <property type="match status" value="1"/>
</dbReference>
<dbReference type="PANTHER" id="PTHR30537:SF3">
    <property type="entry name" value="TRANSCRIPTIONAL REGULATORY PROTEIN"/>
    <property type="match status" value="1"/>
</dbReference>
<reference evidence="6 7" key="1">
    <citation type="journal article" date="2019" name="Int. J. Syst. Evol. Microbiol.">
        <title>The Global Catalogue of Microorganisms (GCM) 10K type strain sequencing project: providing services to taxonomists for standard genome sequencing and annotation.</title>
        <authorList>
            <consortium name="The Broad Institute Genomics Platform"/>
            <consortium name="The Broad Institute Genome Sequencing Center for Infectious Disease"/>
            <person name="Wu L."/>
            <person name="Ma J."/>
        </authorList>
    </citation>
    <scope>NUCLEOTIDE SEQUENCE [LARGE SCALE GENOMIC DNA]</scope>
    <source>
        <strain evidence="6 7">JCM 14162</strain>
    </source>
</reference>
<gene>
    <name evidence="6" type="ORF">GCM10009096_34030</name>
</gene>
<keyword evidence="3" id="KW-0238">DNA-binding</keyword>
<evidence type="ECO:0000256" key="2">
    <source>
        <dbReference type="ARBA" id="ARBA00023015"/>
    </source>
</evidence>
<protein>
    <submittedName>
        <fullName evidence="6">LysR family transcriptional regulator</fullName>
    </submittedName>
</protein>
<organism evidence="6 7">
    <name type="scientific">Parasphingorhabdus litoris</name>
    <dbReference type="NCBI Taxonomy" id="394733"/>
    <lineage>
        <taxon>Bacteria</taxon>
        <taxon>Pseudomonadati</taxon>
        <taxon>Pseudomonadota</taxon>
        <taxon>Alphaproteobacteria</taxon>
        <taxon>Sphingomonadales</taxon>
        <taxon>Sphingomonadaceae</taxon>
        <taxon>Parasphingorhabdus</taxon>
    </lineage>
</organism>
<dbReference type="InterPro" id="IPR036390">
    <property type="entry name" value="WH_DNA-bd_sf"/>
</dbReference>
<keyword evidence="2" id="KW-0805">Transcription regulation</keyword>
<dbReference type="SUPFAM" id="SSF46785">
    <property type="entry name" value="Winged helix' DNA-binding domain"/>
    <property type="match status" value="1"/>
</dbReference>
<evidence type="ECO:0000259" key="5">
    <source>
        <dbReference type="PROSITE" id="PS50931"/>
    </source>
</evidence>
<dbReference type="Proteomes" id="UP001500713">
    <property type="component" value="Unassembled WGS sequence"/>
</dbReference>
<proteinExistence type="inferred from homology"/>